<dbReference type="AlphaFoldDB" id="A0AAD9NQY8"/>
<dbReference type="GO" id="GO:0051536">
    <property type="term" value="F:iron-sulfur cluster binding"/>
    <property type="evidence" value="ECO:0007669"/>
    <property type="project" value="UniProtKB-KW"/>
</dbReference>
<dbReference type="PANTHER" id="PTHR13318">
    <property type="entry name" value="PARTNER OF PAIRED, ISOFORM B-RELATED"/>
    <property type="match status" value="1"/>
</dbReference>
<dbReference type="GO" id="GO:0019005">
    <property type="term" value="C:SCF ubiquitin ligase complex"/>
    <property type="evidence" value="ECO:0007669"/>
    <property type="project" value="TreeGrafter"/>
</dbReference>
<dbReference type="SMART" id="SM00367">
    <property type="entry name" value="LRR_CC"/>
    <property type="match status" value="4"/>
</dbReference>
<dbReference type="InterPro" id="IPR036047">
    <property type="entry name" value="F-box-like_dom_sf"/>
</dbReference>
<keyword evidence="7" id="KW-0479">Metal-binding</keyword>
<evidence type="ECO:0000256" key="5">
    <source>
        <dbReference type="ARBA" id="ARBA00022490"/>
    </source>
</evidence>
<keyword evidence="19" id="KW-1185">Reference proteome</keyword>
<evidence type="ECO:0000256" key="11">
    <source>
        <dbReference type="ARBA" id="ARBA00023004"/>
    </source>
</evidence>
<dbReference type="Proteomes" id="UP001209878">
    <property type="component" value="Unassembled WGS sequence"/>
</dbReference>
<dbReference type="PANTHER" id="PTHR13318:SF95">
    <property type="entry name" value="F-BOX PROTEIN YLR352W"/>
    <property type="match status" value="1"/>
</dbReference>
<dbReference type="Pfam" id="PF01814">
    <property type="entry name" value="Hemerythrin"/>
    <property type="match status" value="1"/>
</dbReference>
<evidence type="ECO:0000313" key="19">
    <source>
        <dbReference type="Proteomes" id="UP001209878"/>
    </source>
</evidence>
<keyword evidence="12" id="KW-0411">Iron-sulfur</keyword>
<dbReference type="InterPro" id="IPR012312">
    <property type="entry name" value="Hemerythrin-like"/>
</dbReference>
<keyword evidence="10" id="KW-0832">Ubl conjugation</keyword>
<dbReference type="PROSITE" id="PS50181">
    <property type="entry name" value="FBOX"/>
    <property type="match status" value="1"/>
</dbReference>
<accession>A0AAD9NQY8</accession>
<dbReference type="Pfam" id="PF12937">
    <property type="entry name" value="F-box-like"/>
    <property type="match status" value="1"/>
</dbReference>
<evidence type="ECO:0000256" key="14">
    <source>
        <dbReference type="ARBA" id="ARBA00030695"/>
    </source>
</evidence>
<evidence type="ECO:0000256" key="12">
    <source>
        <dbReference type="ARBA" id="ARBA00023014"/>
    </source>
</evidence>
<protein>
    <recommendedName>
        <fullName evidence="4">F-box/LRR-repeat protein 5</fullName>
    </recommendedName>
    <alternativeName>
        <fullName evidence="14">F-box and leucine-rich repeat protein 5</fullName>
    </alternativeName>
</protein>
<evidence type="ECO:0000256" key="10">
    <source>
        <dbReference type="ARBA" id="ARBA00022843"/>
    </source>
</evidence>
<organism evidence="18 19">
    <name type="scientific">Ridgeia piscesae</name>
    <name type="common">Tubeworm</name>
    <dbReference type="NCBI Taxonomy" id="27915"/>
    <lineage>
        <taxon>Eukaryota</taxon>
        <taxon>Metazoa</taxon>
        <taxon>Spiralia</taxon>
        <taxon>Lophotrochozoa</taxon>
        <taxon>Annelida</taxon>
        <taxon>Polychaeta</taxon>
        <taxon>Sedentaria</taxon>
        <taxon>Canalipalpata</taxon>
        <taxon>Sabellida</taxon>
        <taxon>Siboglinidae</taxon>
        <taxon>Ridgeia</taxon>
    </lineage>
</organism>
<comment type="pathway">
    <text evidence="3">Protein modification; protein ubiquitination.</text>
</comment>
<dbReference type="Gene3D" id="1.20.1280.50">
    <property type="match status" value="1"/>
</dbReference>
<dbReference type="InterPro" id="IPR001810">
    <property type="entry name" value="F-box_dom"/>
</dbReference>
<dbReference type="InterPro" id="IPR001611">
    <property type="entry name" value="Leu-rich_rpt"/>
</dbReference>
<dbReference type="GO" id="GO:0006879">
    <property type="term" value="P:intracellular iron ion homeostasis"/>
    <property type="evidence" value="ECO:0007669"/>
    <property type="project" value="InterPro"/>
</dbReference>
<evidence type="ECO:0000256" key="1">
    <source>
        <dbReference type="ARBA" id="ARBA00004123"/>
    </source>
</evidence>
<comment type="cofactor">
    <cofactor evidence="15">
        <name>[2Fe-2S] cluster</name>
        <dbReference type="ChEBI" id="CHEBI:190135"/>
    </cofactor>
</comment>
<dbReference type="GO" id="GO:0046872">
    <property type="term" value="F:metal ion binding"/>
    <property type="evidence" value="ECO:0007669"/>
    <property type="project" value="UniProtKB-KW"/>
</dbReference>
<dbReference type="SUPFAM" id="SSF52047">
    <property type="entry name" value="RNI-like"/>
    <property type="match status" value="1"/>
</dbReference>
<dbReference type="SMART" id="SM00256">
    <property type="entry name" value="FBOX"/>
    <property type="match status" value="1"/>
</dbReference>
<feature type="domain" description="F-box" evidence="17">
    <location>
        <begin position="241"/>
        <end position="287"/>
    </location>
</feature>
<dbReference type="Gene3D" id="1.20.120.520">
    <property type="entry name" value="nmb1532 protein domain like"/>
    <property type="match status" value="1"/>
</dbReference>
<evidence type="ECO:0000256" key="4">
    <source>
        <dbReference type="ARBA" id="ARBA00020540"/>
    </source>
</evidence>
<dbReference type="GO" id="GO:0031146">
    <property type="term" value="P:SCF-dependent proteasomal ubiquitin-dependent protein catabolic process"/>
    <property type="evidence" value="ECO:0007669"/>
    <property type="project" value="TreeGrafter"/>
</dbReference>
<evidence type="ECO:0000256" key="7">
    <source>
        <dbReference type="ARBA" id="ARBA00022723"/>
    </source>
</evidence>
<dbReference type="InterPro" id="IPR045808">
    <property type="entry name" value="Hr_FBXL5"/>
</dbReference>
<reference evidence="18" key="1">
    <citation type="journal article" date="2023" name="Mol. Biol. Evol.">
        <title>Third-Generation Sequencing Reveals the Adaptive Role of the Epigenome in Three Deep-Sea Polychaetes.</title>
        <authorList>
            <person name="Perez M."/>
            <person name="Aroh O."/>
            <person name="Sun Y."/>
            <person name="Lan Y."/>
            <person name="Juniper S.K."/>
            <person name="Young C.R."/>
            <person name="Angers B."/>
            <person name="Qian P.Y."/>
        </authorList>
    </citation>
    <scope>NUCLEOTIDE SEQUENCE</scope>
    <source>
        <strain evidence="18">R07B-5</strain>
    </source>
</reference>
<evidence type="ECO:0000256" key="16">
    <source>
        <dbReference type="SAM" id="MobiDB-lite"/>
    </source>
</evidence>
<dbReference type="GO" id="GO:0048471">
    <property type="term" value="C:perinuclear region of cytoplasm"/>
    <property type="evidence" value="ECO:0007669"/>
    <property type="project" value="UniProtKB-SubCell"/>
</dbReference>
<sequence>MSPCVPVPEEVDVFKVPHLRMKELVNDYFEMLQTTNFSNVVDVQLLLDTLFRTFVEFKSHEQIENRFIMKQLRTKLKALSINNTAVCNCHKDSRLKDILQLLQDGLNKKTIADRINYGLQLKTSLEDFAKVFLPHMEEEEEVFQPLLQQVFSYEELCELRHRVIEQHLLLKECELYEAAQLLTATELARTTHDSPSSSDEDETKSTTKGSMIETKDTTKVTTVTSVSPMVCPKEVVDAAPPTCIDNLPPEVLLHVFGYLDPYDLCQAAQTCKGWSRLSLEPQLWTHILPIQWAQGDWSRIDHRPEDSDVEDICDDDEDDEVSYMVIDDDADIDESCDFDTAEGYCPAVQQILHEAHLLKGLVKHVLPRVGTAVRSLILANSRALTNGLLDQMLQMCPNLEYLDITQTRISDAGLKSFGRSGSCCRLKRLVLSGCVNIGNATLVRLAIGLDDSGATTQHMVTTPPRCIRTGAENCCTMPQEETEEVFVEDDSDCLCLEYYRTYHKKLDKNCRDDCERQNTLHQAYEEHNGSDYSDSETEMSEFNLMHDNHNVTELALECAAVATDVALWATEYTATSGQVQGDMNTYTSHGSSGDHVTTVYADYDHAKRDESSEYTDEFYHSVEKLNIRDQHVALTSNYEGHRQRALEYLDLSGCFQVTDLGIRALAGCGSFPLLQHLDLSGCLKLSAGPLTDLVRVCPALIHHQLFYCDNIIDGPFADTASGCRNLQCRNRVCCRSGR</sequence>
<dbReference type="Pfam" id="PF13516">
    <property type="entry name" value="LRR_6"/>
    <property type="match status" value="2"/>
</dbReference>
<dbReference type="InterPro" id="IPR006553">
    <property type="entry name" value="Leu-rich_rpt_Cys-con_subtyp"/>
</dbReference>
<evidence type="ECO:0000256" key="13">
    <source>
        <dbReference type="ARBA" id="ARBA00023242"/>
    </source>
</evidence>
<proteinExistence type="predicted"/>
<keyword evidence="9" id="KW-0833">Ubl conjugation pathway</keyword>
<keyword evidence="5" id="KW-0963">Cytoplasm</keyword>
<evidence type="ECO:0000256" key="3">
    <source>
        <dbReference type="ARBA" id="ARBA00004906"/>
    </source>
</evidence>
<evidence type="ECO:0000259" key="17">
    <source>
        <dbReference type="PROSITE" id="PS50181"/>
    </source>
</evidence>
<evidence type="ECO:0000256" key="15">
    <source>
        <dbReference type="ARBA" id="ARBA00034078"/>
    </source>
</evidence>
<dbReference type="SUPFAM" id="SSF81383">
    <property type="entry name" value="F-box domain"/>
    <property type="match status" value="1"/>
</dbReference>
<comment type="subcellular location">
    <subcellularLocation>
        <location evidence="2">Cytoplasm</location>
        <location evidence="2">Perinuclear region</location>
    </subcellularLocation>
    <subcellularLocation>
        <location evidence="1">Nucleus</location>
    </subcellularLocation>
</comment>
<evidence type="ECO:0000256" key="2">
    <source>
        <dbReference type="ARBA" id="ARBA00004556"/>
    </source>
</evidence>
<dbReference type="InterPro" id="IPR032675">
    <property type="entry name" value="LRR_dom_sf"/>
</dbReference>
<dbReference type="Gene3D" id="3.80.10.10">
    <property type="entry name" value="Ribonuclease Inhibitor"/>
    <property type="match status" value="2"/>
</dbReference>
<keyword evidence="6" id="KW-0433">Leucine-rich repeat</keyword>
<comment type="caution">
    <text evidence="18">The sequence shown here is derived from an EMBL/GenBank/DDBJ whole genome shotgun (WGS) entry which is preliminary data.</text>
</comment>
<dbReference type="GO" id="GO:0005634">
    <property type="term" value="C:nucleus"/>
    <property type="evidence" value="ECO:0007669"/>
    <property type="project" value="UniProtKB-SubCell"/>
</dbReference>
<keyword evidence="11" id="KW-0408">Iron</keyword>
<evidence type="ECO:0000256" key="8">
    <source>
        <dbReference type="ARBA" id="ARBA00022737"/>
    </source>
</evidence>
<keyword evidence="13" id="KW-0539">Nucleus</keyword>
<dbReference type="EMBL" id="JAODUO010000605">
    <property type="protein sequence ID" value="KAK2177341.1"/>
    <property type="molecule type" value="Genomic_DNA"/>
</dbReference>
<keyword evidence="8" id="KW-0677">Repeat</keyword>
<name>A0AAD9NQY8_RIDPI</name>
<feature type="compositionally biased region" description="Low complexity" evidence="16">
    <location>
        <begin position="187"/>
        <end position="197"/>
    </location>
</feature>
<evidence type="ECO:0000256" key="6">
    <source>
        <dbReference type="ARBA" id="ARBA00022614"/>
    </source>
</evidence>
<evidence type="ECO:0000256" key="9">
    <source>
        <dbReference type="ARBA" id="ARBA00022786"/>
    </source>
</evidence>
<gene>
    <name evidence="18" type="ORF">NP493_605g01016</name>
</gene>
<feature type="region of interest" description="Disordered" evidence="16">
    <location>
        <begin position="187"/>
        <end position="213"/>
    </location>
</feature>
<evidence type="ECO:0000313" key="18">
    <source>
        <dbReference type="EMBL" id="KAK2177341.1"/>
    </source>
</evidence>
<dbReference type="CDD" id="cd12109">
    <property type="entry name" value="Hr_FBXL5"/>
    <property type="match status" value="1"/>
</dbReference>